<dbReference type="RefSeq" id="WP_226574645.1">
    <property type="nucleotide sequence ID" value="NZ_BLAY01000005.1"/>
</dbReference>
<accession>A0AAV3X5I7</accession>
<gene>
    <name evidence="4" type="ORF">MiSe_06090</name>
</gene>
<evidence type="ECO:0000313" key="5">
    <source>
        <dbReference type="Proteomes" id="UP001050975"/>
    </source>
</evidence>
<evidence type="ECO:0000259" key="3">
    <source>
        <dbReference type="Pfam" id="PF05419"/>
    </source>
</evidence>
<dbReference type="PANTHER" id="PTHR34800:SF1">
    <property type="entry name" value="TETRAPYRROLE-BINDING PROTEIN, CHLOROPLASTIC"/>
    <property type="match status" value="1"/>
</dbReference>
<feature type="region of interest" description="Disordered" evidence="1">
    <location>
        <begin position="28"/>
        <end position="57"/>
    </location>
</feature>
<dbReference type="PROSITE" id="PS51257">
    <property type="entry name" value="PROKAR_LIPOPROTEIN"/>
    <property type="match status" value="1"/>
</dbReference>
<feature type="compositionally biased region" description="Pro residues" evidence="1">
    <location>
        <begin position="30"/>
        <end position="56"/>
    </location>
</feature>
<proteinExistence type="predicted"/>
<feature type="compositionally biased region" description="Polar residues" evidence="1">
    <location>
        <begin position="144"/>
        <end position="169"/>
    </location>
</feature>
<dbReference type="InterPro" id="IPR037215">
    <property type="entry name" value="GUN4-like_sf"/>
</dbReference>
<dbReference type="Gene3D" id="1.10.10.1770">
    <property type="entry name" value="Gun4-like"/>
    <property type="match status" value="1"/>
</dbReference>
<comment type="caution">
    <text evidence="4">The sequence shown here is derived from an EMBL/GenBank/DDBJ whole genome shotgun (WGS) entry which is preliminary data.</text>
</comment>
<evidence type="ECO:0000313" key="4">
    <source>
        <dbReference type="EMBL" id="GET35861.1"/>
    </source>
</evidence>
<dbReference type="Gene3D" id="1.25.40.620">
    <property type="match status" value="1"/>
</dbReference>
<evidence type="ECO:0000256" key="1">
    <source>
        <dbReference type="SAM" id="MobiDB-lite"/>
    </source>
</evidence>
<dbReference type="GO" id="GO:0046906">
    <property type="term" value="F:tetrapyrrole binding"/>
    <property type="evidence" value="ECO:0007669"/>
    <property type="project" value="TreeGrafter"/>
</dbReference>
<protein>
    <submittedName>
        <fullName evidence="4">Serine/threonine protein kinase with WD-40 repeats</fullName>
    </submittedName>
</protein>
<dbReference type="Proteomes" id="UP001050975">
    <property type="component" value="Unassembled WGS sequence"/>
</dbReference>
<sequence>MKLPIAINSAIIAGTVLLYACTVTQQAPPTSLPPSPLTPAAPPPSPVTLASPPPTSPETDFFQEAENKAISAKNIAQIAQTKEDWTLVATRWQQAIDLIKAVPRSNPKYALAQKQLAAYQTGLNNAEKQLKLPALTGSKLADNQAPSNESPGQVYTIDTQAKPTPNDTPDLSKLRNLLLAKKWKEADEETFAAIARHPCPTGEKPECLAPTLRAIDQLWVQYSKGKFGLSVQKQLYEKTTLPDELFKQINWKLSDKQNPNAISGITYQTNAPAGHLPFKFLDYMWTNAGACGLDITYSLLDYSPEENFIPPASCSDKSFSFPKQQRSR</sequence>
<dbReference type="InterPro" id="IPR008629">
    <property type="entry name" value="GUN4-like"/>
</dbReference>
<feature type="domain" description="GUN4-like" evidence="3">
    <location>
        <begin position="168"/>
        <end position="285"/>
    </location>
</feature>
<dbReference type="EMBL" id="BLAY01000005">
    <property type="protein sequence ID" value="GET35861.1"/>
    <property type="molecule type" value="Genomic_DNA"/>
</dbReference>
<organism evidence="4 5">
    <name type="scientific">Microseira wollei NIES-4236</name>
    <dbReference type="NCBI Taxonomy" id="2530354"/>
    <lineage>
        <taxon>Bacteria</taxon>
        <taxon>Bacillati</taxon>
        <taxon>Cyanobacteriota</taxon>
        <taxon>Cyanophyceae</taxon>
        <taxon>Oscillatoriophycideae</taxon>
        <taxon>Aerosakkonematales</taxon>
        <taxon>Aerosakkonemataceae</taxon>
        <taxon>Microseira</taxon>
    </lineage>
</organism>
<name>A0AAV3X5I7_9CYAN</name>
<dbReference type="AlphaFoldDB" id="A0AAV3X5I7"/>
<reference evidence="4" key="1">
    <citation type="submission" date="2019-10" db="EMBL/GenBank/DDBJ databases">
        <title>Draft genome sequece of Microseira wollei NIES-4236.</title>
        <authorList>
            <person name="Yamaguchi H."/>
            <person name="Suzuki S."/>
            <person name="Kawachi M."/>
        </authorList>
    </citation>
    <scope>NUCLEOTIDE SEQUENCE</scope>
    <source>
        <strain evidence="4">NIES-4236</strain>
    </source>
</reference>
<keyword evidence="2" id="KW-0732">Signal</keyword>
<dbReference type="SUPFAM" id="SSF140869">
    <property type="entry name" value="GUN4-like"/>
    <property type="match status" value="1"/>
</dbReference>
<dbReference type="PANTHER" id="PTHR34800">
    <property type="entry name" value="TETRAPYRROLE-BINDING PROTEIN, CHLOROPLASTIC"/>
    <property type="match status" value="1"/>
</dbReference>
<feature type="signal peptide" evidence="2">
    <location>
        <begin position="1"/>
        <end position="20"/>
    </location>
</feature>
<dbReference type="Pfam" id="PF05419">
    <property type="entry name" value="GUN4"/>
    <property type="match status" value="1"/>
</dbReference>
<dbReference type="GO" id="GO:0004674">
    <property type="term" value="F:protein serine/threonine kinase activity"/>
    <property type="evidence" value="ECO:0007669"/>
    <property type="project" value="UniProtKB-KW"/>
</dbReference>
<feature type="chain" id="PRO_5044022409" evidence="2">
    <location>
        <begin position="21"/>
        <end position="328"/>
    </location>
</feature>
<evidence type="ECO:0000256" key="2">
    <source>
        <dbReference type="SAM" id="SignalP"/>
    </source>
</evidence>
<feature type="region of interest" description="Disordered" evidence="1">
    <location>
        <begin position="139"/>
        <end position="171"/>
    </location>
</feature>
<keyword evidence="4" id="KW-0723">Serine/threonine-protein kinase</keyword>
<keyword evidence="4" id="KW-0808">Transferase</keyword>
<keyword evidence="5" id="KW-1185">Reference proteome</keyword>
<keyword evidence="4" id="KW-0418">Kinase</keyword>